<accession>A0AAN0JC54</accession>
<gene>
    <name evidence="2" type="primary">105313432</name>
</gene>
<protein>
    <recommendedName>
        <fullName evidence="4">Mif2/CENP-C cupin domain-containing protein</fullName>
    </recommendedName>
</protein>
<dbReference type="SUPFAM" id="SSF51182">
    <property type="entry name" value="RmlC-like cupins"/>
    <property type="match status" value="1"/>
</dbReference>
<feature type="region of interest" description="Disordered" evidence="1">
    <location>
        <begin position="32"/>
        <end position="201"/>
    </location>
</feature>
<feature type="compositionally biased region" description="Low complexity" evidence="1">
    <location>
        <begin position="158"/>
        <end position="168"/>
    </location>
</feature>
<dbReference type="Proteomes" id="UP000007879">
    <property type="component" value="Unassembled WGS sequence"/>
</dbReference>
<organism evidence="2 3">
    <name type="scientific">Amphimedon queenslandica</name>
    <name type="common">Sponge</name>
    <dbReference type="NCBI Taxonomy" id="400682"/>
    <lineage>
        <taxon>Eukaryota</taxon>
        <taxon>Metazoa</taxon>
        <taxon>Porifera</taxon>
        <taxon>Demospongiae</taxon>
        <taxon>Heteroscleromorpha</taxon>
        <taxon>Haplosclerida</taxon>
        <taxon>Niphatidae</taxon>
        <taxon>Amphimedon</taxon>
    </lineage>
</organism>
<sequence>MNDKMATPSSALKRWKRKRVSGVNYAATYGIDRRKSFPRDANGLEPVGAYFTSSEEEDDTSFEYTKTVTPSSISSPSPTTRSASSSAAAAAISTPRNQSVTATPNRTLSRSRKKRKKITCSTGPRKQPARQSISKEAKPPVKPVTPPREAVATSPAKTVTPTTRHTTTTPPPQPPSTSRASTRTTVTNSKSSTARKDSPPLIIDSIQDLASPSKAAPVDQLPNASPLKTVVKSRRKRKKITCPPPRRRQPTKRTITEITRRTDVTPGVRRTKRPNIARVPVGGYVEYKDHWGNTPSDTYGREAVHIVNPIPSPTPRSRRNTNNKRTRDEEDLYLSFASPDDPENIVRHHILFPLSHGQLCNVDGMDLQPGDDLIINRVMGTDDYQKGEMELKKGSEKPMAQNGNCEMVFRVLKGKVLAVLEDQEVEVSTNEYVLIPPGTAYQLNNLSRSNTVIDYTVIMKK</sequence>
<evidence type="ECO:0000313" key="2">
    <source>
        <dbReference type="EnsemblMetazoa" id="XP_019854347.1"/>
    </source>
</evidence>
<dbReference type="InterPro" id="IPR014710">
    <property type="entry name" value="RmlC-like_jellyroll"/>
</dbReference>
<dbReference type="AlphaFoldDB" id="A0AAN0JC54"/>
<feature type="compositionally biased region" description="Low complexity" evidence="1">
    <location>
        <begin position="176"/>
        <end position="187"/>
    </location>
</feature>
<evidence type="ECO:0000256" key="1">
    <source>
        <dbReference type="SAM" id="MobiDB-lite"/>
    </source>
</evidence>
<dbReference type="Gene3D" id="2.60.120.10">
    <property type="entry name" value="Jelly Rolls"/>
    <property type="match status" value="1"/>
</dbReference>
<keyword evidence="3" id="KW-1185">Reference proteome</keyword>
<evidence type="ECO:0000313" key="3">
    <source>
        <dbReference type="Proteomes" id="UP000007879"/>
    </source>
</evidence>
<feature type="compositionally biased region" description="Polar residues" evidence="1">
    <location>
        <begin position="119"/>
        <end position="132"/>
    </location>
</feature>
<dbReference type="InterPro" id="IPR011051">
    <property type="entry name" value="RmlC_Cupin_sf"/>
</dbReference>
<proteinExistence type="predicted"/>
<reference evidence="2" key="2">
    <citation type="submission" date="2024-06" db="UniProtKB">
        <authorList>
            <consortium name="EnsemblMetazoa"/>
        </authorList>
    </citation>
    <scope>IDENTIFICATION</scope>
</reference>
<feature type="region of interest" description="Disordered" evidence="1">
    <location>
        <begin position="213"/>
        <end position="254"/>
    </location>
</feature>
<feature type="compositionally biased region" description="Basic residues" evidence="1">
    <location>
        <begin position="231"/>
        <end position="251"/>
    </location>
</feature>
<reference evidence="3" key="1">
    <citation type="journal article" date="2010" name="Nature">
        <title>The Amphimedon queenslandica genome and the evolution of animal complexity.</title>
        <authorList>
            <person name="Srivastava M."/>
            <person name="Simakov O."/>
            <person name="Chapman J."/>
            <person name="Fahey B."/>
            <person name="Gauthier M.E."/>
            <person name="Mitros T."/>
            <person name="Richards G.S."/>
            <person name="Conaco C."/>
            <person name="Dacre M."/>
            <person name="Hellsten U."/>
            <person name="Larroux C."/>
            <person name="Putnam N.H."/>
            <person name="Stanke M."/>
            <person name="Adamska M."/>
            <person name="Darling A."/>
            <person name="Degnan S.M."/>
            <person name="Oakley T.H."/>
            <person name="Plachetzki D.C."/>
            <person name="Zhai Y."/>
            <person name="Adamski M."/>
            <person name="Calcino A."/>
            <person name="Cummins S.F."/>
            <person name="Goodstein D.M."/>
            <person name="Harris C."/>
            <person name="Jackson D.J."/>
            <person name="Leys S.P."/>
            <person name="Shu S."/>
            <person name="Woodcroft B.J."/>
            <person name="Vervoort M."/>
            <person name="Kosik K.S."/>
            <person name="Manning G."/>
            <person name="Degnan B.M."/>
            <person name="Rokhsar D.S."/>
        </authorList>
    </citation>
    <scope>NUCLEOTIDE SEQUENCE [LARGE SCALE GENOMIC DNA]</scope>
</reference>
<feature type="compositionally biased region" description="Low complexity" evidence="1">
    <location>
        <begin position="62"/>
        <end position="96"/>
    </location>
</feature>
<feature type="compositionally biased region" description="Polar residues" evidence="1">
    <location>
        <begin position="97"/>
        <end position="108"/>
    </location>
</feature>
<feature type="region of interest" description="Disordered" evidence="1">
    <location>
        <begin position="308"/>
        <end position="330"/>
    </location>
</feature>
<feature type="compositionally biased region" description="Basic residues" evidence="1">
    <location>
        <begin position="109"/>
        <end position="118"/>
    </location>
</feature>
<evidence type="ECO:0008006" key="4">
    <source>
        <dbReference type="Google" id="ProtNLM"/>
    </source>
</evidence>
<name>A0AAN0JC54_AMPQE</name>
<dbReference type="EnsemblMetazoa" id="XM_019998788.1">
    <property type="protein sequence ID" value="XP_019854347.1"/>
    <property type="gene ID" value="LOC105313432"/>
</dbReference>